<evidence type="ECO:0000313" key="9">
    <source>
        <dbReference type="Proteomes" id="UP000094236"/>
    </source>
</evidence>
<dbReference type="GO" id="GO:0005462">
    <property type="term" value="F:UDP-N-acetylglucosamine transmembrane transporter activity"/>
    <property type="evidence" value="ECO:0007669"/>
    <property type="project" value="EnsemblFungi"/>
</dbReference>
<evidence type="ECO:0000256" key="1">
    <source>
        <dbReference type="ARBA" id="ARBA00004127"/>
    </source>
</evidence>
<sequence length="312" mass="34886">IFSLIFGGCCSNVFVLEKFIKQSTSPNKSFVLTFFQFLFVAANGYVRNIDMNKNSIKRLYLPQLKIPLRRHWINVLLSFISSTLNNIAFSFDISVPIHIIIRSLGTATTMIIGYLFFNKRYSLNQIMSAIILTIGVMVATLNNKRNSSSITSNFIDNNNNNNNTNQDGIGAMILLIATIAGTLAGLYTEITFFKYGRHWEENLFFMHLLSLPLFMIISPSKLWKELQNLFYGGNTQLQMTLLLNCFTQVICVNGVNRLAGNSTSLTVNIVLLVRKFVSLIISVIAFGYPISAAEVTGALLVFSGALLYSYSS</sequence>
<dbReference type="SUPFAM" id="SSF103481">
    <property type="entry name" value="Multidrug resistance efflux transporter EmrE"/>
    <property type="match status" value="1"/>
</dbReference>
<dbReference type="GO" id="GO:0000139">
    <property type="term" value="C:Golgi membrane"/>
    <property type="evidence" value="ECO:0007669"/>
    <property type="project" value="TreeGrafter"/>
</dbReference>
<feature type="non-terminal residue" evidence="8">
    <location>
        <position position="312"/>
    </location>
</feature>
<feature type="transmembrane region" description="Helical" evidence="7">
    <location>
        <begin position="123"/>
        <end position="141"/>
    </location>
</feature>
<dbReference type="GO" id="GO:0005789">
    <property type="term" value="C:endoplasmic reticulum membrane"/>
    <property type="evidence" value="ECO:0007669"/>
    <property type="project" value="TreeGrafter"/>
</dbReference>
<dbReference type="STRING" id="669874.A0A1E4TNP2"/>
<keyword evidence="5 7" id="KW-1133">Transmembrane helix</keyword>
<dbReference type="Pfam" id="PF08449">
    <property type="entry name" value="UAA"/>
    <property type="match status" value="1"/>
</dbReference>
<keyword evidence="2" id="KW-0813">Transport</keyword>
<keyword evidence="9" id="KW-1185">Reference proteome</keyword>
<dbReference type="NCBIfam" id="TIGR00803">
    <property type="entry name" value="nst"/>
    <property type="match status" value="1"/>
</dbReference>
<dbReference type="AlphaFoldDB" id="A0A1E4TNP2"/>
<comment type="subcellular location">
    <subcellularLocation>
        <location evidence="1">Endomembrane system</location>
        <topology evidence="1">Multi-pass membrane protein</topology>
    </subcellularLocation>
</comment>
<protein>
    <recommendedName>
        <fullName evidence="10">Sugar phosphate transporter domain-containing protein</fullName>
    </recommendedName>
</protein>
<feature type="transmembrane region" description="Helical" evidence="7">
    <location>
        <begin position="71"/>
        <end position="91"/>
    </location>
</feature>
<reference evidence="9" key="1">
    <citation type="submission" date="2016-05" db="EMBL/GenBank/DDBJ databases">
        <title>Comparative genomics of biotechnologically important yeasts.</title>
        <authorList>
            <consortium name="DOE Joint Genome Institute"/>
            <person name="Riley R."/>
            <person name="Haridas S."/>
            <person name="Wolfe K.H."/>
            <person name="Lopes M.R."/>
            <person name="Hittinger C.T."/>
            <person name="Goker M."/>
            <person name="Salamov A."/>
            <person name="Wisecaver J."/>
            <person name="Long T.M."/>
            <person name="Aerts A.L."/>
            <person name="Barry K."/>
            <person name="Choi C."/>
            <person name="Clum A."/>
            <person name="Coughlan A.Y."/>
            <person name="Deshpande S."/>
            <person name="Douglass A.P."/>
            <person name="Hanson S.J."/>
            <person name="Klenk H.-P."/>
            <person name="Labutti K."/>
            <person name="Lapidus A."/>
            <person name="Lindquist E."/>
            <person name="Lipzen A."/>
            <person name="Meier-Kolthoff J.P."/>
            <person name="Ohm R.A."/>
            <person name="Otillar R.P."/>
            <person name="Pangilinan J."/>
            <person name="Peng Y."/>
            <person name="Rokas A."/>
            <person name="Rosa C.A."/>
            <person name="Scheuner C."/>
            <person name="Sibirny A.A."/>
            <person name="Slot J.C."/>
            <person name="Stielow J.B."/>
            <person name="Sun H."/>
            <person name="Kurtzman C.P."/>
            <person name="Blackwell M."/>
            <person name="Grigoriev I.V."/>
            <person name="Jeffries T.W."/>
        </authorList>
    </citation>
    <scope>NUCLEOTIDE SEQUENCE [LARGE SCALE GENOMIC DNA]</scope>
    <source>
        <strain evidence="9">NRRL Y-2460</strain>
    </source>
</reference>
<gene>
    <name evidence="8" type="ORF">PACTADRAFT_25013</name>
</gene>
<feature type="transmembrane region" description="Helical" evidence="7">
    <location>
        <begin position="168"/>
        <end position="187"/>
    </location>
</feature>
<feature type="non-terminal residue" evidence="8">
    <location>
        <position position="1"/>
    </location>
</feature>
<evidence type="ECO:0000256" key="4">
    <source>
        <dbReference type="ARBA" id="ARBA00022692"/>
    </source>
</evidence>
<dbReference type="InterPro" id="IPR037185">
    <property type="entry name" value="EmrE-like"/>
</dbReference>
<dbReference type="GO" id="GO:0006031">
    <property type="term" value="P:chitin biosynthetic process"/>
    <property type="evidence" value="ECO:0007669"/>
    <property type="project" value="EnsemblFungi"/>
</dbReference>
<evidence type="ECO:0000313" key="8">
    <source>
        <dbReference type="EMBL" id="ODV93385.1"/>
    </source>
</evidence>
<keyword evidence="4 7" id="KW-0812">Transmembrane</keyword>
<feature type="transmembrane region" description="Helical" evidence="7">
    <location>
        <begin position="30"/>
        <end position="50"/>
    </location>
</feature>
<organism evidence="8 9">
    <name type="scientific">Pachysolen tannophilus NRRL Y-2460</name>
    <dbReference type="NCBI Taxonomy" id="669874"/>
    <lineage>
        <taxon>Eukaryota</taxon>
        <taxon>Fungi</taxon>
        <taxon>Dikarya</taxon>
        <taxon>Ascomycota</taxon>
        <taxon>Saccharomycotina</taxon>
        <taxon>Pichiomycetes</taxon>
        <taxon>Pachysolenaceae</taxon>
        <taxon>Pachysolen</taxon>
    </lineage>
</organism>
<dbReference type="GO" id="GO:0015786">
    <property type="term" value="P:UDP-glucose transmembrane transport"/>
    <property type="evidence" value="ECO:0007669"/>
    <property type="project" value="EnsemblFungi"/>
</dbReference>
<feature type="transmembrane region" description="Helical" evidence="7">
    <location>
        <begin position="97"/>
        <end position="116"/>
    </location>
</feature>
<dbReference type="GO" id="GO:0005464">
    <property type="term" value="F:UDP-xylose transmembrane transporter activity"/>
    <property type="evidence" value="ECO:0007669"/>
    <property type="project" value="TreeGrafter"/>
</dbReference>
<feature type="transmembrane region" description="Helical" evidence="7">
    <location>
        <begin position="199"/>
        <end position="217"/>
    </location>
</feature>
<evidence type="ECO:0000256" key="7">
    <source>
        <dbReference type="SAM" id="Phobius"/>
    </source>
</evidence>
<feature type="transmembrane region" description="Helical" evidence="7">
    <location>
        <begin position="237"/>
        <end position="255"/>
    </location>
</feature>
<proteinExistence type="predicted"/>
<dbReference type="Proteomes" id="UP000094236">
    <property type="component" value="Unassembled WGS sequence"/>
</dbReference>
<dbReference type="OrthoDB" id="999962at2759"/>
<keyword evidence="3" id="KW-0762">Sugar transport</keyword>
<evidence type="ECO:0000256" key="5">
    <source>
        <dbReference type="ARBA" id="ARBA00022989"/>
    </source>
</evidence>
<dbReference type="PANTHER" id="PTHR10778">
    <property type="entry name" value="SOLUTE CARRIER FAMILY 35 MEMBER B"/>
    <property type="match status" value="1"/>
</dbReference>
<name>A0A1E4TNP2_PACTA</name>
<evidence type="ECO:0000256" key="3">
    <source>
        <dbReference type="ARBA" id="ARBA00022597"/>
    </source>
</evidence>
<dbReference type="InterPro" id="IPR013657">
    <property type="entry name" value="SCL35B1-4/HUT1"/>
</dbReference>
<evidence type="ECO:0000256" key="2">
    <source>
        <dbReference type="ARBA" id="ARBA00022448"/>
    </source>
</evidence>
<evidence type="ECO:0000256" key="6">
    <source>
        <dbReference type="ARBA" id="ARBA00023136"/>
    </source>
</evidence>
<dbReference type="EMBL" id="KV454018">
    <property type="protein sequence ID" value="ODV93385.1"/>
    <property type="molecule type" value="Genomic_DNA"/>
</dbReference>
<accession>A0A1E4TNP2</accession>
<evidence type="ECO:0008006" key="10">
    <source>
        <dbReference type="Google" id="ProtNLM"/>
    </source>
</evidence>
<dbReference type="PANTHER" id="PTHR10778:SF4">
    <property type="entry name" value="NUCLEOTIDE SUGAR TRANSPORTER SLC35B4"/>
    <property type="match status" value="1"/>
</dbReference>
<keyword evidence="6 7" id="KW-0472">Membrane</keyword>